<reference evidence="3" key="1">
    <citation type="submission" date="2018-07" db="EMBL/GenBank/DDBJ databases">
        <authorList>
            <person name="Liu B.-T."/>
            <person name="Du Z."/>
        </authorList>
    </citation>
    <scope>NUCLEOTIDE SEQUENCE [LARGE SCALE GENOMIC DNA]</scope>
    <source>
        <strain evidence="3">XYN52</strain>
    </source>
</reference>
<protein>
    <submittedName>
        <fullName evidence="2">Uncharacterized protein</fullName>
    </submittedName>
</protein>
<keyword evidence="1" id="KW-0175">Coiled coil</keyword>
<evidence type="ECO:0000256" key="1">
    <source>
        <dbReference type="SAM" id="Coils"/>
    </source>
</evidence>
<accession>A0A369W0Q3</accession>
<proteinExistence type="predicted"/>
<evidence type="ECO:0000313" key="2">
    <source>
        <dbReference type="EMBL" id="RDE08246.1"/>
    </source>
</evidence>
<organism evidence="2 3">
    <name type="scientific">Pelagibacterium lacus</name>
    <dbReference type="NCBI Taxonomy" id="2282655"/>
    <lineage>
        <taxon>Bacteria</taxon>
        <taxon>Pseudomonadati</taxon>
        <taxon>Pseudomonadota</taxon>
        <taxon>Alphaproteobacteria</taxon>
        <taxon>Hyphomicrobiales</taxon>
        <taxon>Devosiaceae</taxon>
        <taxon>Pelagibacterium</taxon>
    </lineage>
</organism>
<dbReference type="Proteomes" id="UP000253759">
    <property type="component" value="Unassembled WGS sequence"/>
</dbReference>
<sequence length="368" mass="40849">MYFALGFLSAALIAIAIGPAFWRRAVRLTKRRIEAATPVTLSEFRADKDKLRAEFAMALRKRDMRIETVRNQLVARVVELDAARTELAALKSERDEQYGAIEAFRLREDELTSRIRDLERDAVMLAARAREAEDLDEPDMLDAATAVSADALSGDYRADVEDLLTALNIERQRNGYLEEQARMLLARLESRKKAGLKDEAIAMLRDTLAAQTDPESESRVALRKAEARISGAETRLNALLAENGSDMDAAGQAPTQLLAEVFTQNEQEEKICASVTELQDAIAADWTTERFDAETLRERLRDIASDVSLLVYAGDAETEEPVTESLFDRVAKYAGDGAEAEHLPLQTVGMPSGPISDRMAAMRDRLAQ</sequence>
<name>A0A369W0Q3_9HYPH</name>
<comment type="caution">
    <text evidence="2">The sequence shown here is derived from an EMBL/GenBank/DDBJ whole genome shotgun (WGS) entry which is preliminary data.</text>
</comment>
<keyword evidence="3" id="KW-1185">Reference proteome</keyword>
<dbReference type="EMBL" id="QQNH01000020">
    <property type="protein sequence ID" value="RDE08246.1"/>
    <property type="molecule type" value="Genomic_DNA"/>
</dbReference>
<gene>
    <name evidence="2" type="ORF">DVH29_12490</name>
</gene>
<feature type="coiled-coil region" evidence="1">
    <location>
        <begin position="101"/>
        <end position="135"/>
    </location>
</feature>
<evidence type="ECO:0000313" key="3">
    <source>
        <dbReference type="Proteomes" id="UP000253759"/>
    </source>
</evidence>
<dbReference type="AlphaFoldDB" id="A0A369W0Q3"/>